<name>A0A645GB56_9ZZZZ</name>
<accession>A0A645GB56</accession>
<sequence length="82" mass="9756">MNIVGEIEKKKEFILMGEDYKKVNASALPKDIGPWYIKKNFYVSETKNIEDIIFSEALPRMIVEKWKDLVPLYRYLKEIKSE</sequence>
<protein>
    <recommendedName>
        <fullName evidence="2">DUF2461 domain-containing protein</fullName>
    </recommendedName>
</protein>
<evidence type="ECO:0000313" key="1">
    <source>
        <dbReference type="EMBL" id="MPN23356.1"/>
    </source>
</evidence>
<gene>
    <name evidence="1" type="ORF">SDC9_170744</name>
</gene>
<organism evidence="1">
    <name type="scientific">bioreactor metagenome</name>
    <dbReference type="NCBI Taxonomy" id="1076179"/>
    <lineage>
        <taxon>unclassified sequences</taxon>
        <taxon>metagenomes</taxon>
        <taxon>ecological metagenomes</taxon>
    </lineage>
</organism>
<proteinExistence type="predicted"/>
<reference evidence="1" key="1">
    <citation type="submission" date="2019-08" db="EMBL/GenBank/DDBJ databases">
        <authorList>
            <person name="Kucharzyk K."/>
            <person name="Murdoch R.W."/>
            <person name="Higgins S."/>
            <person name="Loffler F."/>
        </authorList>
    </citation>
    <scope>NUCLEOTIDE SEQUENCE</scope>
</reference>
<dbReference type="AlphaFoldDB" id="A0A645GB56"/>
<evidence type="ECO:0008006" key="2">
    <source>
        <dbReference type="Google" id="ProtNLM"/>
    </source>
</evidence>
<dbReference type="EMBL" id="VSSQ01071835">
    <property type="protein sequence ID" value="MPN23356.1"/>
    <property type="molecule type" value="Genomic_DNA"/>
</dbReference>
<comment type="caution">
    <text evidence="1">The sequence shown here is derived from an EMBL/GenBank/DDBJ whole genome shotgun (WGS) entry which is preliminary data.</text>
</comment>